<dbReference type="InterPro" id="IPR051535">
    <property type="entry name" value="Siderophore_ABC-ATPase"/>
</dbReference>
<evidence type="ECO:0000256" key="7">
    <source>
        <dbReference type="ARBA" id="ARBA00023004"/>
    </source>
</evidence>
<evidence type="ECO:0000256" key="8">
    <source>
        <dbReference type="ARBA" id="ARBA00023065"/>
    </source>
</evidence>
<dbReference type="GO" id="GO:0005524">
    <property type="term" value="F:ATP binding"/>
    <property type="evidence" value="ECO:0007669"/>
    <property type="project" value="UniProtKB-KW"/>
</dbReference>
<dbReference type="PANTHER" id="PTHR42771">
    <property type="entry name" value="IRON(3+)-HYDROXAMATE IMPORT ATP-BINDING PROTEIN FHUC"/>
    <property type="match status" value="1"/>
</dbReference>
<sequence length="262" mass="29431">MSTPILKTENLSIGYPQKKGNNKVVQQQLNVELNKGSLTSLLGINGIGKSTLLRSISSNQDILDGKVYVNSKELKSYNKATLATLISIVLTEKIPVSDLTVRELIQIGRTPYLNSYSTLSEEDSAQVDRAILLTEITELADRHINQLSDGQLQRVLIARAIAQDTPIIILDEPSNHLDLHHKVALFKLLQRLAHEENKAILFSSHDMDLAIAFSDDIIVLKKEYNTQNKTNSLISQGVFDNFFEDENLTFNREQKRFILSSQ</sequence>
<dbReference type="GO" id="GO:0005886">
    <property type="term" value="C:plasma membrane"/>
    <property type="evidence" value="ECO:0007669"/>
    <property type="project" value="UniProtKB-SubCell"/>
</dbReference>
<dbReference type="AlphaFoldDB" id="A0A165R7Q9"/>
<dbReference type="Gene3D" id="3.40.50.300">
    <property type="entry name" value="P-loop containing nucleotide triphosphate hydrolases"/>
    <property type="match status" value="1"/>
</dbReference>
<dbReference type="GO" id="GO:0016887">
    <property type="term" value="F:ATP hydrolysis activity"/>
    <property type="evidence" value="ECO:0007669"/>
    <property type="project" value="InterPro"/>
</dbReference>
<dbReference type="RefSeq" id="WP_038987815.1">
    <property type="nucleotide sequence ID" value="NZ_JWJO01000065.1"/>
</dbReference>
<name>A0A165R7Q9_9FLAO</name>
<evidence type="ECO:0000313" key="12">
    <source>
        <dbReference type="Proteomes" id="UP000076630"/>
    </source>
</evidence>
<dbReference type="PANTHER" id="PTHR42771:SF2">
    <property type="entry name" value="IRON(3+)-HYDROXAMATE IMPORT ATP-BINDING PROTEIN FHUC"/>
    <property type="match status" value="1"/>
</dbReference>
<dbReference type="EMBL" id="LQNU01000060">
    <property type="protein sequence ID" value="KZE79482.1"/>
    <property type="molecule type" value="Genomic_DNA"/>
</dbReference>
<dbReference type="CDD" id="cd03214">
    <property type="entry name" value="ABC_Iron-Siderophores_B12_Hemin"/>
    <property type="match status" value="1"/>
</dbReference>
<dbReference type="SMART" id="SM00382">
    <property type="entry name" value="AAA"/>
    <property type="match status" value="1"/>
</dbReference>
<gene>
    <name evidence="11" type="ORF">AV926_11715</name>
</gene>
<keyword evidence="3" id="KW-1003">Cell membrane</keyword>
<evidence type="ECO:0000259" key="10">
    <source>
        <dbReference type="PROSITE" id="PS50893"/>
    </source>
</evidence>
<dbReference type="InterPro" id="IPR003439">
    <property type="entry name" value="ABC_transporter-like_ATP-bd"/>
</dbReference>
<dbReference type="InterPro" id="IPR003593">
    <property type="entry name" value="AAA+_ATPase"/>
</dbReference>
<keyword evidence="2" id="KW-0813">Transport</keyword>
<evidence type="ECO:0000313" key="11">
    <source>
        <dbReference type="EMBL" id="KZE79482.1"/>
    </source>
</evidence>
<keyword evidence="12" id="KW-1185">Reference proteome</keyword>
<keyword evidence="5" id="KW-0547">Nucleotide-binding</keyword>
<feature type="domain" description="ABC transporter" evidence="10">
    <location>
        <begin position="6"/>
        <end position="247"/>
    </location>
</feature>
<organism evidence="11 12">
    <name type="scientific">Myroides marinus</name>
    <dbReference type="NCBI Taxonomy" id="703342"/>
    <lineage>
        <taxon>Bacteria</taxon>
        <taxon>Pseudomonadati</taxon>
        <taxon>Bacteroidota</taxon>
        <taxon>Flavobacteriia</taxon>
        <taxon>Flavobacteriales</taxon>
        <taxon>Flavobacteriaceae</taxon>
        <taxon>Myroides</taxon>
    </lineage>
</organism>
<dbReference type="Proteomes" id="UP000076630">
    <property type="component" value="Unassembled WGS sequence"/>
</dbReference>
<evidence type="ECO:0000256" key="9">
    <source>
        <dbReference type="ARBA" id="ARBA00023136"/>
    </source>
</evidence>
<evidence type="ECO:0000256" key="6">
    <source>
        <dbReference type="ARBA" id="ARBA00022840"/>
    </source>
</evidence>
<proteinExistence type="predicted"/>
<dbReference type="Pfam" id="PF00005">
    <property type="entry name" value="ABC_tran"/>
    <property type="match status" value="1"/>
</dbReference>
<protein>
    <submittedName>
        <fullName evidence="11">ABC transporter ATP-binding protein</fullName>
    </submittedName>
</protein>
<evidence type="ECO:0000256" key="2">
    <source>
        <dbReference type="ARBA" id="ARBA00022448"/>
    </source>
</evidence>
<evidence type="ECO:0000256" key="4">
    <source>
        <dbReference type="ARBA" id="ARBA00022496"/>
    </source>
</evidence>
<keyword evidence="6 11" id="KW-0067">ATP-binding</keyword>
<dbReference type="OrthoDB" id="9787851at2"/>
<keyword evidence="4" id="KW-0410">Iron transport</keyword>
<evidence type="ECO:0000256" key="1">
    <source>
        <dbReference type="ARBA" id="ARBA00004202"/>
    </source>
</evidence>
<comment type="subcellular location">
    <subcellularLocation>
        <location evidence="1">Cell membrane</location>
        <topology evidence="1">Peripheral membrane protein</topology>
    </subcellularLocation>
</comment>
<accession>A0A165R7Q9</accession>
<dbReference type="PROSITE" id="PS50893">
    <property type="entry name" value="ABC_TRANSPORTER_2"/>
    <property type="match status" value="1"/>
</dbReference>
<dbReference type="InterPro" id="IPR027417">
    <property type="entry name" value="P-loop_NTPase"/>
</dbReference>
<evidence type="ECO:0000256" key="5">
    <source>
        <dbReference type="ARBA" id="ARBA00022741"/>
    </source>
</evidence>
<dbReference type="GO" id="GO:0006826">
    <property type="term" value="P:iron ion transport"/>
    <property type="evidence" value="ECO:0007669"/>
    <property type="project" value="UniProtKB-KW"/>
</dbReference>
<reference evidence="11 12" key="1">
    <citation type="submission" date="2016-01" db="EMBL/GenBank/DDBJ databases">
        <title>Whole genome sequencing of Myroides marinus L41.</title>
        <authorList>
            <person name="Hong K.W."/>
        </authorList>
    </citation>
    <scope>NUCLEOTIDE SEQUENCE [LARGE SCALE GENOMIC DNA]</scope>
    <source>
        <strain evidence="11 12">L41</strain>
    </source>
</reference>
<comment type="caution">
    <text evidence="11">The sequence shown here is derived from an EMBL/GenBank/DDBJ whole genome shotgun (WGS) entry which is preliminary data.</text>
</comment>
<keyword evidence="9" id="KW-0472">Membrane</keyword>
<keyword evidence="8" id="KW-0406">Ion transport</keyword>
<dbReference type="SUPFAM" id="SSF52540">
    <property type="entry name" value="P-loop containing nucleoside triphosphate hydrolases"/>
    <property type="match status" value="1"/>
</dbReference>
<keyword evidence="7" id="KW-0408">Iron</keyword>
<evidence type="ECO:0000256" key="3">
    <source>
        <dbReference type="ARBA" id="ARBA00022475"/>
    </source>
</evidence>